<dbReference type="Gene3D" id="3.40.630.30">
    <property type="match status" value="1"/>
</dbReference>
<dbReference type="PATRIC" id="fig|1141662.3.peg.645"/>
<dbReference type="EMBL" id="AKKL01000012">
    <property type="protein sequence ID" value="EKT63834.1"/>
    <property type="molecule type" value="Genomic_DNA"/>
</dbReference>
<evidence type="ECO:0000313" key="4">
    <source>
        <dbReference type="EMBL" id="EKT63834.1"/>
    </source>
</evidence>
<dbReference type="STRING" id="1141662.OOA_03194"/>
<keyword evidence="5" id="KW-1185">Reference proteome</keyword>
<dbReference type="HOGENOM" id="CLU_096760_0_0_6"/>
<gene>
    <name evidence="4" type="ORF">OOA_03194</name>
</gene>
<sequence>MFLIRQAKKSDAKNLSAIEYSAAQIFRGHVKLGWIADGNVQSEQEHLSYIQQQLEWVAVDNNNQPIGFINIQKLKNSLHIREVSVDQSWQGKGVGRELIQHVLGYALQKKVNNVTLTTFRDVPWNAPYYQRLGFSIIEASELSCTLKSILQQEVDTGFAIEDRCAMIYPSYLSSYFTL</sequence>
<dbReference type="AlphaFoldDB" id="K8WT69"/>
<dbReference type="GO" id="GO:0016747">
    <property type="term" value="F:acyltransferase activity, transferring groups other than amino-acyl groups"/>
    <property type="evidence" value="ECO:0007669"/>
    <property type="project" value="InterPro"/>
</dbReference>
<dbReference type="InterPro" id="IPR016181">
    <property type="entry name" value="Acyl_CoA_acyltransferase"/>
</dbReference>
<dbReference type="SUPFAM" id="SSF55729">
    <property type="entry name" value="Acyl-CoA N-acyltransferases (Nat)"/>
    <property type="match status" value="1"/>
</dbReference>
<evidence type="ECO:0000256" key="2">
    <source>
        <dbReference type="ARBA" id="ARBA00023315"/>
    </source>
</evidence>
<protein>
    <submittedName>
        <fullName evidence="4">N-acetyltransferase GCN5</fullName>
    </submittedName>
</protein>
<comment type="caution">
    <text evidence="4">The sequence shown here is derived from an EMBL/GenBank/DDBJ whole genome shotgun (WGS) entry which is preliminary data.</text>
</comment>
<dbReference type="PANTHER" id="PTHR43800:SF1">
    <property type="entry name" value="PEPTIDYL-LYSINE N-ACETYLTRANSFERASE YJAB"/>
    <property type="match status" value="1"/>
</dbReference>
<dbReference type="PANTHER" id="PTHR43800">
    <property type="entry name" value="PEPTIDYL-LYSINE N-ACETYLTRANSFERASE YJAB"/>
    <property type="match status" value="1"/>
</dbReference>
<dbReference type="Pfam" id="PF00583">
    <property type="entry name" value="Acetyltransf_1"/>
    <property type="match status" value="1"/>
</dbReference>
<dbReference type="PROSITE" id="PS51186">
    <property type="entry name" value="GNAT"/>
    <property type="match status" value="1"/>
</dbReference>
<dbReference type="OrthoDB" id="572496at2"/>
<name>K8WT69_9GAMM</name>
<dbReference type="CDD" id="cd04301">
    <property type="entry name" value="NAT_SF"/>
    <property type="match status" value="1"/>
</dbReference>
<dbReference type="Proteomes" id="UP000009336">
    <property type="component" value="Unassembled WGS sequence"/>
</dbReference>
<organism evidence="4 5">
    <name type="scientific">Providencia burhodogranariea DSM 19968</name>
    <dbReference type="NCBI Taxonomy" id="1141662"/>
    <lineage>
        <taxon>Bacteria</taxon>
        <taxon>Pseudomonadati</taxon>
        <taxon>Pseudomonadota</taxon>
        <taxon>Gammaproteobacteria</taxon>
        <taxon>Enterobacterales</taxon>
        <taxon>Morganellaceae</taxon>
        <taxon>Providencia</taxon>
    </lineage>
</organism>
<dbReference type="RefSeq" id="WP_008910681.1">
    <property type="nucleotide sequence ID" value="NZ_KB233222.1"/>
</dbReference>
<evidence type="ECO:0000313" key="5">
    <source>
        <dbReference type="Proteomes" id="UP000009336"/>
    </source>
</evidence>
<accession>K8WT69</accession>
<keyword evidence="1 4" id="KW-0808">Transferase</keyword>
<dbReference type="InterPro" id="IPR000182">
    <property type="entry name" value="GNAT_dom"/>
</dbReference>
<evidence type="ECO:0000256" key="1">
    <source>
        <dbReference type="ARBA" id="ARBA00022679"/>
    </source>
</evidence>
<proteinExistence type="predicted"/>
<keyword evidence="2" id="KW-0012">Acyltransferase</keyword>
<evidence type="ECO:0000259" key="3">
    <source>
        <dbReference type="PROSITE" id="PS51186"/>
    </source>
</evidence>
<reference evidence="4 5" key="1">
    <citation type="journal article" date="2012" name="BMC Genomics">
        <title>Comparative genomics of bacteria in the genus Providencia isolated from wild Drosophila melanogaster.</title>
        <authorList>
            <person name="Galac M.R."/>
            <person name="Lazzaro B.P."/>
        </authorList>
    </citation>
    <scope>NUCLEOTIDE SEQUENCE [LARGE SCALE GENOMIC DNA]</scope>
    <source>
        <strain evidence="4 5">DSM 19968</strain>
    </source>
</reference>
<dbReference type="eggNOG" id="COG3153">
    <property type="taxonomic scope" value="Bacteria"/>
</dbReference>
<feature type="domain" description="N-acetyltransferase" evidence="3">
    <location>
        <begin position="2"/>
        <end position="167"/>
    </location>
</feature>